<dbReference type="RefSeq" id="XP_046041665.1">
    <property type="nucleotide sequence ID" value="XM_046200474.1"/>
</dbReference>
<evidence type="ECO:0000313" key="2">
    <source>
        <dbReference type="EMBL" id="KAH7210894.1"/>
    </source>
</evidence>
<dbReference type="GeneID" id="70230428"/>
<accession>A0A9P9JPN7</accession>
<reference evidence="2" key="1">
    <citation type="journal article" date="2021" name="Nat. Commun.">
        <title>Genetic determinants of endophytism in the Arabidopsis root mycobiome.</title>
        <authorList>
            <person name="Mesny F."/>
            <person name="Miyauchi S."/>
            <person name="Thiergart T."/>
            <person name="Pickel B."/>
            <person name="Atanasova L."/>
            <person name="Karlsson M."/>
            <person name="Huettel B."/>
            <person name="Barry K.W."/>
            <person name="Haridas S."/>
            <person name="Chen C."/>
            <person name="Bauer D."/>
            <person name="Andreopoulos W."/>
            <person name="Pangilinan J."/>
            <person name="LaButti K."/>
            <person name="Riley R."/>
            <person name="Lipzen A."/>
            <person name="Clum A."/>
            <person name="Drula E."/>
            <person name="Henrissat B."/>
            <person name="Kohler A."/>
            <person name="Grigoriev I.V."/>
            <person name="Martin F.M."/>
            <person name="Hacquard S."/>
        </authorList>
    </citation>
    <scope>NUCLEOTIDE SEQUENCE</scope>
    <source>
        <strain evidence="2">MPI-CAGE-AT-0023</strain>
    </source>
</reference>
<feature type="region of interest" description="Disordered" evidence="1">
    <location>
        <begin position="125"/>
        <end position="153"/>
    </location>
</feature>
<comment type="caution">
    <text evidence="2">The sequence shown here is derived from an EMBL/GenBank/DDBJ whole genome shotgun (WGS) entry which is preliminary data.</text>
</comment>
<gene>
    <name evidence="2" type="ORF">BKA55DRAFT_698023</name>
</gene>
<proteinExistence type="predicted"/>
<name>A0A9P9JPN7_FUSRE</name>
<evidence type="ECO:0000313" key="3">
    <source>
        <dbReference type="Proteomes" id="UP000720189"/>
    </source>
</evidence>
<keyword evidence="3" id="KW-1185">Reference proteome</keyword>
<dbReference type="Proteomes" id="UP000720189">
    <property type="component" value="Unassembled WGS sequence"/>
</dbReference>
<protein>
    <submittedName>
        <fullName evidence="2">Uncharacterized protein</fullName>
    </submittedName>
</protein>
<dbReference type="AlphaFoldDB" id="A0A9P9JPN7"/>
<dbReference type="EMBL" id="JAGMUX010000031">
    <property type="protein sequence ID" value="KAH7210894.1"/>
    <property type="molecule type" value="Genomic_DNA"/>
</dbReference>
<organism evidence="2 3">
    <name type="scientific">Fusarium redolens</name>
    <dbReference type="NCBI Taxonomy" id="48865"/>
    <lineage>
        <taxon>Eukaryota</taxon>
        <taxon>Fungi</taxon>
        <taxon>Dikarya</taxon>
        <taxon>Ascomycota</taxon>
        <taxon>Pezizomycotina</taxon>
        <taxon>Sordariomycetes</taxon>
        <taxon>Hypocreomycetidae</taxon>
        <taxon>Hypocreales</taxon>
        <taxon>Nectriaceae</taxon>
        <taxon>Fusarium</taxon>
        <taxon>Fusarium redolens species complex</taxon>
    </lineage>
</organism>
<sequence length="153" mass="16877">MTRGNSDLGFTIKAYPEERKLRRSQEAQITNPADFGQWATATKNMIYSTATDNINLSQTHVHSPTRALRSKPSLYRQELPHTGSHRFAARPRTAILCLALPFRCGNLKRSPLELRDVADGSRMPLTLPNPAASGAPGQLPYSTPEARQVVHGS</sequence>
<evidence type="ECO:0000256" key="1">
    <source>
        <dbReference type="SAM" id="MobiDB-lite"/>
    </source>
</evidence>